<dbReference type="Pfam" id="PF03725">
    <property type="entry name" value="RNase_PH_C"/>
    <property type="match status" value="1"/>
</dbReference>
<accession>A0ABN6SRR4</accession>
<evidence type="ECO:0000256" key="4">
    <source>
        <dbReference type="ARBA" id="ARBA00022835"/>
    </source>
</evidence>
<dbReference type="InterPro" id="IPR015847">
    <property type="entry name" value="ExoRNase_PH_dom2"/>
</dbReference>
<gene>
    <name evidence="6" type="primary">rrp41</name>
    <name evidence="10" type="ORF">Vsou_12170</name>
</gene>
<evidence type="ECO:0000256" key="1">
    <source>
        <dbReference type="ARBA" id="ARBA00022490"/>
    </source>
</evidence>
<dbReference type="Gene3D" id="3.30.230.70">
    <property type="entry name" value="GHMP Kinase, N-terminal domain"/>
    <property type="match status" value="1"/>
</dbReference>
<dbReference type="InterPro" id="IPR050080">
    <property type="entry name" value="RNase_PH"/>
</dbReference>
<dbReference type="PANTHER" id="PTHR11953">
    <property type="entry name" value="EXOSOME COMPLEX COMPONENT"/>
    <property type="match status" value="1"/>
</dbReference>
<sequence>MGKQSPVPLLVNGRRSDGRLPDEHRSVKMEVGVINNAEGSALVAYGNTVILAAVYGPREVPQKHLELPDKAILRVRYHMTPFSTSEGRKSPTPSRREIEISKVIRTALEPAVILERFPRTTIDVYLEVLQADGSTRVTGITAASLALADAGIPMRDLLVGVSIGKVSGTIVVDLNQLEDQYGEGDMPFAIMYGHGLITLMQADGEWLPSEINQAVELAFKAAERIYKMQKDVLKSKYTEPSVSLMT</sequence>
<evidence type="ECO:0000256" key="3">
    <source>
        <dbReference type="ARBA" id="ARBA00022801"/>
    </source>
</evidence>
<protein>
    <recommendedName>
        <fullName evidence="6">Exosome complex component Rrp41</fullName>
        <ecNumber evidence="6">3.1.13.-</ecNumber>
    </recommendedName>
</protein>
<dbReference type="NCBIfam" id="TIGR02065">
    <property type="entry name" value="ECX1"/>
    <property type="match status" value="1"/>
</dbReference>
<dbReference type="PANTHER" id="PTHR11953:SF0">
    <property type="entry name" value="EXOSOME COMPLEX COMPONENT RRP41"/>
    <property type="match status" value="1"/>
</dbReference>
<dbReference type="GeneID" id="76206762"/>
<comment type="similarity">
    <text evidence="6">Belongs to the RNase PH family. Rrp41 subfamily.</text>
</comment>
<dbReference type="GO" id="GO:0004527">
    <property type="term" value="F:exonuclease activity"/>
    <property type="evidence" value="ECO:0007669"/>
    <property type="project" value="UniProtKB-KW"/>
</dbReference>
<evidence type="ECO:0000259" key="9">
    <source>
        <dbReference type="Pfam" id="PF03725"/>
    </source>
</evidence>
<dbReference type="InterPro" id="IPR011807">
    <property type="entry name" value="Rrp41"/>
</dbReference>
<comment type="function">
    <text evidence="6">Catalytic component of the exosome, which is a complex involved in RNA degradation. Has 3'-&gt;5' exoribonuclease activity. Can also synthesize heteropolymeric RNA-tails.</text>
</comment>
<proteinExistence type="inferred from homology"/>
<keyword evidence="2 6" id="KW-0540">Nuclease</keyword>
<evidence type="ECO:0000313" key="11">
    <source>
        <dbReference type="Proteomes" id="UP001060771"/>
    </source>
</evidence>
<dbReference type="InterPro" id="IPR036345">
    <property type="entry name" value="ExoRNase_PH_dom2_sf"/>
</dbReference>
<reference evidence="11" key="1">
    <citation type="submission" date="2022-09" db="EMBL/GenBank/DDBJ databases">
        <title>Complete genome sequence of Vulcanisaeta souniana.</title>
        <authorList>
            <person name="Kato S."/>
            <person name="Itoh T."/>
            <person name="Ohkuma M."/>
        </authorList>
    </citation>
    <scope>NUCLEOTIDE SEQUENCE [LARGE SCALE GENOMIC DNA]</scope>
    <source>
        <strain evidence="11">JCM 11219</strain>
    </source>
</reference>
<keyword evidence="1 6" id="KW-0963">Cytoplasm</keyword>
<feature type="domain" description="Exoribonuclease phosphorolytic" evidence="9">
    <location>
        <begin position="157"/>
        <end position="221"/>
    </location>
</feature>
<dbReference type="RefSeq" id="WP_188602236.1">
    <property type="nucleotide sequence ID" value="NZ_AP026830.1"/>
</dbReference>
<organism evidence="10 11">
    <name type="scientific">Vulcanisaeta souniana JCM 11219</name>
    <dbReference type="NCBI Taxonomy" id="1293586"/>
    <lineage>
        <taxon>Archaea</taxon>
        <taxon>Thermoproteota</taxon>
        <taxon>Thermoprotei</taxon>
        <taxon>Thermoproteales</taxon>
        <taxon>Thermoproteaceae</taxon>
        <taxon>Vulcanisaeta</taxon>
    </lineage>
</organism>
<dbReference type="InterPro" id="IPR001247">
    <property type="entry name" value="ExoRNase_PH_dom1"/>
</dbReference>
<keyword evidence="11" id="KW-1185">Reference proteome</keyword>
<name>A0ABN6SRR4_9CREN</name>
<feature type="domain" description="Exoribonuclease phosphorolytic" evidence="8">
    <location>
        <begin position="23"/>
        <end position="153"/>
    </location>
</feature>
<evidence type="ECO:0000256" key="7">
    <source>
        <dbReference type="SAM" id="MobiDB-lite"/>
    </source>
</evidence>
<evidence type="ECO:0000256" key="6">
    <source>
        <dbReference type="HAMAP-Rule" id="MF_00591"/>
    </source>
</evidence>
<dbReference type="SUPFAM" id="SSF55666">
    <property type="entry name" value="Ribonuclease PH domain 2-like"/>
    <property type="match status" value="1"/>
</dbReference>
<keyword evidence="4 6" id="KW-0271">Exosome</keyword>
<dbReference type="Pfam" id="PF01138">
    <property type="entry name" value="RNase_PH"/>
    <property type="match status" value="1"/>
</dbReference>
<comment type="subunit">
    <text evidence="6">Component of the archaeal exosome complex. Forms a hexameric ring-like arrangement composed of 3 Rrp41-Rrp42 heterodimers. The hexameric ring associates with a trimer of Rrp4 and/or Csl4 subunits.</text>
</comment>
<dbReference type="SUPFAM" id="SSF54211">
    <property type="entry name" value="Ribosomal protein S5 domain 2-like"/>
    <property type="match status" value="1"/>
</dbReference>
<feature type="region of interest" description="Disordered" evidence="7">
    <location>
        <begin position="1"/>
        <end position="21"/>
    </location>
</feature>
<evidence type="ECO:0000256" key="5">
    <source>
        <dbReference type="ARBA" id="ARBA00022839"/>
    </source>
</evidence>
<dbReference type="EMBL" id="AP026830">
    <property type="protein sequence ID" value="BDR92124.1"/>
    <property type="molecule type" value="Genomic_DNA"/>
</dbReference>
<evidence type="ECO:0000259" key="8">
    <source>
        <dbReference type="Pfam" id="PF01138"/>
    </source>
</evidence>
<dbReference type="CDD" id="cd11366">
    <property type="entry name" value="RNase_PH_archRRP41"/>
    <property type="match status" value="1"/>
</dbReference>
<dbReference type="InterPro" id="IPR027408">
    <property type="entry name" value="PNPase/RNase_PH_dom_sf"/>
</dbReference>
<evidence type="ECO:0000313" key="10">
    <source>
        <dbReference type="EMBL" id="BDR92124.1"/>
    </source>
</evidence>
<keyword evidence="3 6" id="KW-0378">Hydrolase</keyword>
<comment type="subcellular location">
    <subcellularLocation>
        <location evidence="6">Cytoplasm</location>
    </subcellularLocation>
</comment>
<dbReference type="InterPro" id="IPR020568">
    <property type="entry name" value="Ribosomal_Su5_D2-typ_SF"/>
</dbReference>
<dbReference type="Proteomes" id="UP001060771">
    <property type="component" value="Chromosome"/>
</dbReference>
<keyword evidence="5 6" id="KW-0269">Exonuclease</keyword>
<dbReference type="HAMAP" id="MF_00591">
    <property type="entry name" value="Exosome_Rrp41"/>
    <property type="match status" value="1"/>
</dbReference>
<evidence type="ECO:0000256" key="2">
    <source>
        <dbReference type="ARBA" id="ARBA00022722"/>
    </source>
</evidence>
<dbReference type="EC" id="3.1.13.-" evidence="6"/>